<dbReference type="EMBL" id="BGPR01000527">
    <property type="protein sequence ID" value="GBM24830.1"/>
    <property type="molecule type" value="Genomic_DNA"/>
</dbReference>
<dbReference type="OrthoDB" id="6435431at2759"/>
<feature type="domain" description="Fatty acid synthase pseudo-KR" evidence="1">
    <location>
        <begin position="366"/>
        <end position="415"/>
    </location>
</feature>
<accession>A0A4Y2E6S2</accession>
<gene>
    <name evidence="2" type="primary">FASN_32</name>
    <name evidence="2" type="ORF">AVEN_245070_1</name>
</gene>
<name>A0A4Y2E6S2_ARAVE</name>
<evidence type="ECO:0000313" key="2">
    <source>
        <dbReference type="EMBL" id="GBM24830.1"/>
    </source>
</evidence>
<dbReference type="Gene3D" id="3.40.50.150">
    <property type="entry name" value="Vaccinia Virus protein VP39"/>
    <property type="match status" value="1"/>
</dbReference>
<proteinExistence type="predicted"/>
<evidence type="ECO:0000259" key="1">
    <source>
        <dbReference type="Pfam" id="PF21149"/>
    </source>
</evidence>
<comment type="caution">
    <text evidence="2">The sequence shown here is derived from an EMBL/GenBank/DDBJ whole genome shotgun (WGS) entry which is preliminary data.</text>
</comment>
<dbReference type="Proteomes" id="UP000499080">
    <property type="component" value="Unassembled WGS sequence"/>
</dbReference>
<organism evidence="2 3">
    <name type="scientific">Araneus ventricosus</name>
    <name type="common">Orbweaver spider</name>
    <name type="synonym">Epeira ventricosa</name>
    <dbReference type="NCBI Taxonomy" id="182803"/>
    <lineage>
        <taxon>Eukaryota</taxon>
        <taxon>Metazoa</taxon>
        <taxon>Ecdysozoa</taxon>
        <taxon>Arthropoda</taxon>
        <taxon>Chelicerata</taxon>
        <taxon>Arachnida</taxon>
        <taxon>Araneae</taxon>
        <taxon>Araneomorphae</taxon>
        <taxon>Entelegynae</taxon>
        <taxon>Araneoidea</taxon>
        <taxon>Araneidae</taxon>
        <taxon>Araneus</taxon>
    </lineage>
</organism>
<dbReference type="Pfam" id="PF21149">
    <property type="entry name" value="FAS_pseudo-KR"/>
    <property type="match status" value="1"/>
</dbReference>
<dbReference type="Gene3D" id="3.40.50.720">
    <property type="entry name" value="NAD(P)-binding Rossmann-like Domain"/>
    <property type="match status" value="1"/>
</dbReference>
<sequence length="415" mass="46976">MLVRRRPGVPVFHDKNTKRIISGGVQLKHLKTNFSPRHRNKQIPVLEEYRFIPYNESNILSKFDAETVGRYIHVCSLLAKMILELSGKNKDQISDIKKGFKEADELIASYLKSYTNSHALLKSLCGIINSETRKDSKDLARHAKNYVKSYLSERDNDIISQTMLQENPLRTVMDVVFENAASRRLKILEIAETSVPFSTKISEFVQNVGVLNVNYLIAHSTPDILEESNLPSGNFELSSWDPKSALAFKVVPDDNDLCVMKFLNHPIKELRQILENVLATLKENGFVLLLQRTRLVLAERILSAAGNTVLPIHTESDLEQTFKDLNLQVICKQSDSLTSTMYLLRKSADIPYENIVIPVIEDKYEKWVDDLSEQITMASMSSDPKRIWLVSEASNSGIIGLVNCLRQEPGGSSVR</sequence>
<dbReference type="AlphaFoldDB" id="A0A4Y2E6S2"/>
<protein>
    <submittedName>
        <fullName evidence="2">Fatty acid synthase</fullName>
    </submittedName>
</protein>
<dbReference type="InterPro" id="IPR029063">
    <property type="entry name" value="SAM-dependent_MTases_sf"/>
</dbReference>
<keyword evidence="3" id="KW-1185">Reference proteome</keyword>
<evidence type="ECO:0000313" key="3">
    <source>
        <dbReference type="Proteomes" id="UP000499080"/>
    </source>
</evidence>
<reference evidence="2 3" key="1">
    <citation type="journal article" date="2019" name="Sci. Rep.">
        <title>Orb-weaving spider Araneus ventricosus genome elucidates the spidroin gene catalogue.</title>
        <authorList>
            <person name="Kono N."/>
            <person name="Nakamura H."/>
            <person name="Ohtoshi R."/>
            <person name="Moran D.A.P."/>
            <person name="Shinohara A."/>
            <person name="Yoshida Y."/>
            <person name="Fujiwara M."/>
            <person name="Mori M."/>
            <person name="Tomita M."/>
            <person name="Arakawa K."/>
        </authorList>
    </citation>
    <scope>NUCLEOTIDE SEQUENCE [LARGE SCALE GENOMIC DNA]</scope>
</reference>
<dbReference type="InterPro" id="IPR049391">
    <property type="entry name" value="FAS_pseudo-KR"/>
</dbReference>